<dbReference type="RefSeq" id="WP_305907834.1">
    <property type="nucleotide sequence ID" value="NZ_CP157743.1"/>
</dbReference>
<evidence type="ECO:0000313" key="2">
    <source>
        <dbReference type="EMBL" id="XBS19423.1"/>
    </source>
</evidence>
<dbReference type="KEGG" id="mech:Q9L42_013755"/>
<evidence type="ECO:0000313" key="3">
    <source>
        <dbReference type="Proteomes" id="UP001225378"/>
    </source>
</evidence>
<accession>A0AAU7NR20</accession>
<keyword evidence="3" id="KW-1185">Reference proteome</keyword>
<organism evidence="2 3">
    <name type="scientific">Methylomarinum roseum</name>
    <dbReference type="NCBI Taxonomy" id="3067653"/>
    <lineage>
        <taxon>Bacteria</taxon>
        <taxon>Pseudomonadati</taxon>
        <taxon>Pseudomonadota</taxon>
        <taxon>Gammaproteobacteria</taxon>
        <taxon>Methylococcales</taxon>
        <taxon>Methylococcaceae</taxon>
        <taxon>Methylomarinum</taxon>
    </lineage>
</organism>
<reference evidence="2 3" key="1">
    <citation type="journal article" date="2024" name="Microbiology">
        <title>Methylomarinum rosea sp. nov., a novel halophilic methanotrophic bacterium from the hypersaline Lake Elton.</title>
        <authorList>
            <person name="Suleimanov R.Z."/>
            <person name="Oshkin I.Y."/>
            <person name="Danilova O.V."/>
            <person name="Suzina N.E."/>
            <person name="Dedysh S.N."/>
        </authorList>
    </citation>
    <scope>NUCLEOTIDE SEQUENCE [LARGE SCALE GENOMIC DNA]</scope>
    <source>
        <strain evidence="2 3">Ch1-1</strain>
    </source>
</reference>
<protein>
    <submittedName>
        <fullName evidence="2">Uncharacterized protein</fullName>
    </submittedName>
</protein>
<dbReference type="Proteomes" id="UP001225378">
    <property type="component" value="Chromosome"/>
</dbReference>
<feature type="region of interest" description="Disordered" evidence="1">
    <location>
        <begin position="49"/>
        <end position="68"/>
    </location>
</feature>
<gene>
    <name evidence="2" type="ORF">Q9L42_013755</name>
</gene>
<evidence type="ECO:0000256" key="1">
    <source>
        <dbReference type="SAM" id="MobiDB-lite"/>
    </source>
</evidence>
<proteinExistence type="predicted"/>
<dbReference type="AlphaFoldDB" id="A0AAU7NR20"/>
<sequence>MIWQIDTVYFDCRNARGMFDEGLFAEKAPQPQVKIIEIKLSQGEARPRRRLADLPLPPGHRRDQRRRMDYTNPIRYDVGMNGGFIA</sequence>
<dbReference type="EMBL" id="CP157743">
    <property type="protein sequence ID" value="XBS19423.1"/>
    <property type="molecule type" value="Genomic_DNA"/>
</dbReference>
<name>A0AAU7NR20_9GAMM</name>